<accession>A0A183E6G8</accession>
<reference evidence="1 2" key="2">
    <citation type="submission" date="2018-11" db="EMBL/GenBank/DDBJ databases">
        <authorList>
            <consortium name="Pathogen Informatics"/>
        </authorList>
    </citation>
    <scope>NUCLEOTIDE SEQUENCE [LARGE SCALE GENOMIC DNA]</scope>
</reference>
<proteinExistence type="predicted"/>
<protein>
    <submittedName>
        <fullName evidence="3">Transcription factor</fullName>
    </submittedName>
</protein>
<reference evidence="3" key="1">
    <citation type="submission" date="2016-06" db="UniProtKB">
        <authorList>
            <consortium name="WormBaseParasite"/>
        </authorList>
    </citation>
    <scope>IDENTIFICATION</scope>
</reference>
<dbReference type="EMBL" id="UYRT01083920">
    <property type="protein sequence ID" value="VDN28121.1"/>
    <property type="molecule type" value="Genomic_DNA"/>
</dbReference>
<gene>
    <name evidence="1" type="ORF">GPUH_LOCUS16559</name>
</gene>
<sequence length="66" mass="7912">MPFACENWDLTDVFRISREASKRRFQFPAACLENLSVQLEQFEQKKSQFDDFVASMKKLHEEDEHE</sequence>
<evidence type="ECO:0000313" key="3">
    <source>
        <dbReference type="WBParaSite" id="GPUH_0001658101-mRNA-1"/>
    </source>
</evidence>
<organism evidence="3">
    <name type="scientific">Gongylonema pulchrum</name>
    <dbReference type="NCBI Taxonomy" id="637853"/>
    <lineage>
        <taxon>Eukaryota</taxon>
        <taxon>Metazoa</taxon>
        <taxon>Ecdysozoa</taxon>
        <taxon>Nematoda</taxon>
        <taxon>Chromadorea</taxon>
        <taxon>Rhabditida</taxon>
        <taxon>Spirurina</taxon>
        <taxon>Spiruromorpha</taxon>
        <taxon>Spiruroidea</taxon>
        <taxon>Gongylonematidae</taxon>
        <taxon>Gongylonema</taxon>
    </lineage>
</organism>
<keyword evidence="2" id="KW-1185">Reference proteome</keyword>
<dbReference type="Proteomes" id="UP000271098">
    <property type="component" value="Unassembled WGS sequence"/>
</dbReference>
<dbReference type="AlphaFoldDB" id="A0A183E6G8"/>
<evidence type="ECO:0000313" key="2">
    <source>
        <dbReference type="Proteomes" id="UP000271098"/>
    </source>
</evidence>
<evidence type="ECO:0000313" key="1">
    <source>
        <dbReference type="EMBL" id="VDN28121.1"/>
    </source>
</evidence>
<dbReference type="WBParaSite" id="GPUH_0001658101-mRNA-1">
    <property type="protein sequence ID" value="GPUH_0001658101-mRNA-1"/>
    <property type="gene ID" value="GPUH_0001658101"/>
</dbReference>
<name>A0A183E6G8_9BILA</name>